<dbReference type="AlphaFoldDB" id="A0AA88Q2P5"/>
<proteinExistence type="predicted"/>
<protein>
    <submittedName>
        <fullName evidence="2">Uncharacterized protein</fullName>
    </submittedName>
</protein>
<feature type="region of interest" description="Disordered" evidence="1">
    <location>
        <begin position="137"/>
        <end position="158"/>
    </location>
</feature>
<comment type="caution">
    <text evidence="2">The sequence shown here is derived from an EMBL/GenBank/DDBJ whole genome shotgun (WGS) entry which is preliminary data.</text>
</comment>
<evidence type="ECO:0000313" key="3">
    <source>
        <dbReference type="Proteomes" id="UP001187343"/>
    </source>
</evidence>
<dbReference type="EMBL" id="JAUYZG010000006">
    <property type="protein sequence ID" value="KAK2904952.1"/>
    <property type="molecule type" value="Genomic_DNA"/>
</dbReference>
<reference evidence="2" key="1">
    <citation type="submission" date="2023-08" db="EMBL/GenBank/DDBJ databases">
        <title>Chromosome-level Genome Assembly of mud carp (Cirrhinus molitorella).</title>
        <authorList>
            <person name="Liu H."/>
        </authorList>
    </citation>
    <scope>NUCLEOTIDE SEQUENCE</scope>
    <source>
        <strain evidence="2">Prfri</strain>
        <tissue evidence="2">Muscle</tissue>
    </source>
</reference>
<sequence>MAFAAAEDESTGITLSDISLQQPHIKKNARFSASFPFIKPQLTAQPQQNVIEVFKQLKRTYYQKFKIPGTKCIQQKDDLSQSMDIIRELAAELDRVVQSKMSLKTPKKNIRTEGEQKDQEYYILQWAEDVENIQTKQMANQEKQPSSEQLSNSKMKNKKAKKILSEWAWKLKEMKQNSVCPKGECEETLRNLHKQWMRGESSILPVMDWMVWTVIQIKKTLTKLNPAPTSDTRTTSLLC</sequence>
<gene>
    <name evidence="2" type="ORF">Q8A67_006751</name>
</gene>
<name>A0AA88Q2P5_9TELE</name>
<organism evidence="2 3">
    <name type="scientific">Cirrhinus molitorella</name>
    <name type="common">mud carp</name>
    <dbReference type="NCBI Taxonomy" id="172907"/>
    <lineage>
        <taxon>Eukaryota</taxon>
        <taxon>Metazoa</taxon>
        <taxon>Chordata</taxon>
        <taxon>Craniata</taxon>
        <taxon>Vertebrata</taxon>
        <taxon>Euteleostomi</taxon>
        <taxon>Actinopterygii</taxon>
        <taxon>Neopterygii</taxon>
        <taxon>Teleostei</taxon>
        <taxon>Ostariophysi</taxon>
        <taxon>Cypriniformes</taxon>
        <taxon>Cyprinidae</taxon>
        <taxon>Labeoninae</taxon>
        <taxon>Labeonini</taxon>
        <taxon>Cirrhinus</taxon>
    </lineage>
</organism>
<evidence type="ECO:0000256" key="1">
    <source>
        <dbReference type="SAM" id="MobiDB-lite"/>
    </source>
</evidence>
<dbReference type="Proteomes" id="UP001187343">
    <property type="component" value="Unassembled WGS sequence"/>
</dbReference>
<evidence type="ECO:0000313" key="2">
    <source>
        <dbReference type="EMBL" id="KAK2904952.1"/>
    </source>
</evidence>
<accession>A0AA88Q2P5</accession>
<keyword evidence="3" id="KW-1185">Reference proteome</keyword>
<feature type="compositionally biased region" description="Polar residues" evidence="1">
    <location>
        <begin position="137"/>
        <end position="150"/>
    </location>
</feature>